<evidence type="ECO:0000256" key="2">
    <source>
        <dbReference type="ARBA" id="ARBA00022490"/>
    </source>
</evidence>
<dbReference type="InterPro" id="IPR001711">
    <property type="entry name" value="PLipase_C_Pinositol-sp_Y"/>
</dbReference>
<protein>
    <recommendedName>
        <fullName evidence="5">Phosphoinositide phospholipase C</fullName>
        <ecNumber evidence="5">3.1.4.11</ecNumber>
    </recommendedName>
</protein>
<dbReference type="Pfam" id="PF00387">
    <property type="entry name" value="PI-PLC-Y"/>
    <property type="match status" value="1"/>
</dbReference>
<dbReference type="GO" id="GO:0032228">
    <property type="term" value="P:regulation of synaptic transmission, GABAergic"/>
    <property type="evidence" value="ECO:0007669"/>
    <property type="project" value="TreeGrafter"/>
</dbReference>
<evidence type="ECO:0000259" key="7">
    <source>
        <dbReference type="PROSITE" id="PS50003"/>
    </source>
</evidence>
<dbReference type="FunFam" id="1.10.238.10:FF:000005">
    <property type="entry name" value="Phosphoinositide phospholipase C"/>
    <property type="match status" value="1"/>
</dbReference>
<dbReference type="Gene3D" id="2.30.29.30">
    <property type="entry name" value="Pleckstrin-homology domain (PH domain)/Phosphotyrosine-binding domain (PTB)"/>
    <property type="match status" value="1"/>
</dbReference>
<dbReference type="InterPro" id="IPR000909">
    <property type="entry name" value="PLipase_C_PInositol-sp_X_dom"/>
</dbReference>
<dbReference type="InterPro" id="IPR001849">
    <property type="entry name" value="PH_domain"/>
</dbReference>
<comment type="subcellular location">
    <subcellularLocation>
        <location evidence="1">Cytoplasm</location>
    </subcellularLocation>
</comment>
<dbReference type="InterPro" id="IPR011992">
    <property type="entry name" value="EF-hand-dom_pair"/>
</dbReference>
<name>A0A8C3AFD8_CYCLU</name>
<dbReference type="PROSITE" id="PS50003">
    <property type="entry name" value="PH_DOMAIN"/>
    <property type="match status" value="1"/>
</dbReference>
<dbReference type="SUPFAM" id="SSF50729">
    <property type="entry name" value="PH domain-like"/>
    <property type="match status" value="1"/>
</dbReference>
<dbReference type="InterPro" id="IPR017946">
    <property type="entry name" value="PLC-like_Pdiesterase_TIM-brl"/>
</dbReference>
<dbReference type="InterPro" id="IPR011993">
    <property type="entry name" value="PH-like_dom_sf"/>
</dbReference>
<feature type="compositionally biased region" description="Acidic residues" evidence="6">
    <location>
        <begin position="969"/>
        <end position="978"/>
    </location>
</feature>
<dbReference type="InterPro" id="IPR001192">
    <property type="entry name" value="PI-PLC_fam"/>
</dbReference>
<keyword evidence="5" id="KW-0442">Lipid degradation</keyword>
<proteinExistence type="predicted"/>
<dbReference type="SMART" id="SM00149">
    <property type="entry name" value="PLCYc"/>
    <property type="match status" value="1"/>
</dbReference>
<keyword evidence="11" id="KW-1185">Reference proteome</keyword>
<dbReference type="SUPFAM" id="SSF49562">
    <property type="entry name" value="C2 domain (Calcium/lipid-binding domain, CaLB)"/>
    <property type="match status" value="1"/>
</dbReference>
<feature type="domain" description="PH" evidence="7">
    <location>
        <begin position="36"/>
        <end position="146"/>
    </location>
</feature>
<dbReference type="SMART" id="SM00148">
    <property type="entry name" value="PLCXc"/>
    <property type="match status" value="1"/>
</dbReference>
<dbReference type="CDD" id="cd13364">
    <property type="entry name" value="PH_PLC_eta"/>
    <property type="match status" value="1"/>
</dbReference>
<dbReference type="GO" id="GO:0007214">
    <property type="term" value="P:gamma-aminobutyric acid signaling pathway"/>
    <property type="evidence" value="ECO:0007669"/>
    <property type="project" value="TreeGrafter"/>
</dbReference>
<keyword evidence="4" id="KW-0807">Transducer</keyword>
<evidence type="ECO:0000313" key="11">
    <source>
        <dbReference type="Proteomes" id="UP000694565"/>
    </source>
</evidence>
<dbReference type="InterPro" id="IPR000008">
    <property type="entry name" value="C2_dom"/>
</dbReference>
<dbReference type="InterPro" id="IPR035892">
    <property type="entry name" value="C2_domain_sf"/>
</dbReference>
<dbReference type="AlphaFoldDB" id="A0A8C3AFD8"/>
<dbReference type="CDD" id="cd00275">
    <property type="entry name" value="C2_PLC_like"/>
    <property type="match status" value="1"/>
</dbReference>
<dbReference type="Pfam" id="PF00168">
    <property type="entry name" value="C2"/>
    <property type="match status" value="1"/>
</dbReference>
<dbReference type="FunFam" id="3.20.20.190:FF:000001">
    <property type="entry name" value="Phosphoinositide phospholipase C"/>
    <property type="match status" value="1"/>
</dbReference>
<dbReference type="GO" id="GO:0016042">
    <property type="term" value="P:lipid catabolic process"/>
    <property type="evidence" value="ECO:0007669"/>
    <property type="project" value="UniProtKB-KW"/>
</dbReference>
<dbReference type="GO" id="GO:0051209">
    <property type="term" value="P:release of sequestered calcium ion into cytosol"/>
    <property type="evidence" value="ECO:0007669"/>
    <property type="project" value="TreeGrafter"/>
</dbReference>
<dbReference type="Gene3D" id="1.10.238.10">
    <property type="entry name" value="EF-hand"/>
    <property type="match status" value="1"/>
</dbReference>
<accession>A0A8C3AFD8</accession>
<evidence type="ECO:0000313" key="10">
    <source>
        <dbReference type="Ensembl" id="ENSCLMP00005040335.1"/>
    </source>
</evidence>
<evidence type="ECO:0000256" key="3">
    <source>
        <dbReference type="ARBA" id="ARBA00022553"/>
    </source>
</evidence>
<organism evidence="10 11">
    <name type="scientific">Cyclopterus lumpus</name>
    <name type="common">Lumpsucker</name>
    <dbReference type="NCBI Taxonomy" id="8103"/>
    <lineage>
        <taxon>Eukaryota</taxon>
        <taxon>Metazoa</taxon>
        <taxon>Chordata</taxon>
        <taxon>Craniata</taxon>
        <taxon>Vertebrata</taxon>
        <taxon>Euteleostomi</taxon>
        <taxon>Actinopterygii</taxon>
        <taxon>Neopterygii</taxon>
        <taxon>Teleostei</taxon>
        <taxon>Neoteleostei</taxon>
        <taxon>Acanthomorphata</taxon>
        <taxon>Eupercaria</taxon>
        <taxon>Perciformes</taxon>
        <taxon>Cottioidei</taxon>
        <taxon>Cottales</taxon>
        <taxon>Cyclopteridae</taxon>
        <taxon>Cyclopterus</taxon>
    </lineage>
</organism>
<reference evidence="10" key="2">
    <citation type="submission" date="2025-09" db="UniProtKB">
        <authorList>
            <consortium name="Ensembl"/>
        </authorList>
    </citation>
    <scope>IDENTIFICATION</scope>
</reference>
<feature type="region of interest" description="Disordered" evidence="6">
    <location>
        <begin position="938"/>
        <end position="978"/>
    </location>
</feature>
<dbReference type="Gene3D" id="2.60.40.150">
    <property type="entry name" value="C2 domain"/>
    <property type="match status" value="1"/>
</dbReference>
<dbReference type="SUPFAM" id="SSF47473">
    <property type="entry name" value="EF-hand"/>
    <property type="match status" value="1"/>
</dbReference>
<dbReference type="Pfam" id="PF16457">
    <property type="entry name" value="PH_12"/>
    <property type="match status" value="1"/>
</dbReference>
<feature type="domain" description="C2" evidence="8">
    <location>
        <begin position="579"/>
        <end position="708"/>
    </location>
</feature>
<dbReference type="SMART" id="SM00239">
    <property type="entry name" value="C2"/>
    <property type="match status" value="1"/>
</dbReference>
<dbReference type="SUPFAM" id="SSF51695">
    <property type="entry name" value="PLC-like phosphodiesterases"/>
    <property type="match status" value="1"/>
</dbReference>
<evidence type="ECO:0000256" key="1">
    <source>
        <dbReference type="ARBA" id="ARBA00004496"/>
    </source>
</evidence>
<sequence>LQQEDGSRQRKERKKTVSFSSMPTEKKISSASDCINAMVDGSELKKVRSNSRIYHRYFLLDADMQSLRWEPTKKESEKAKIDVKSIKEVRTGKNTDTFRTNGTYDQISEDCAFSIIFGENYESLDLVANTADVANIWVTGLRYLISYGKHTLNMIESTQNNMRSSWLGELFDEADVNNSRKVSICAAVQLVKKLNPGLKNVKIELKFKEIHKAKDKAGSDVTRDEFIEVFHDLCTRPEIYFLFVQFSSNKEFLDSKDLMIFLEAEQGMAQVSEDTSLEVIHKYEPSKEGRLKGWLSLDGFTNYLLSPECHIFDPEQKTVCQDMNQPLSHYYINASHNTYLIEDQFRGPSDVTGYIRALKMGCRSVELDVWDGPDNEPIVFRSVIDVLNKYAFVASEFPLLLCLENHCSLKQQRVMFQHIKKILGDKIHIDPPKPEDCYLPSPLELKGKILLKGKKLSTNCTASEGEVTDEDEGAEMSQRVSIDSAEQQTLCSFNEVFASRCASDFPGDFVNYNKKYLARVYPSPMRIDSSNMNPQDFWKCGCQIVAMNYQTPGLMMDLNIGWFRQNGNCGYVLRPAIMREHVSYFSANTKDSVPGVSPQLLHIKIISGQNFPKPKGSGAKGDVVDPYAYVEIHGIPADCAEQRTKTVNQNGDNPLFDESFEFQINLPELAMVRFVVLDDDYIGDEFIGQYTIPFECLQPGFRHVPLQSLTGEVLPHTLLFVHVAITNRRGGGKPHKRGLSVRKGKRSREYASMRVLLIKAVDDVFKTAMLPLREATDLRENMQNAIVSFKELCGLSAVANLKQCILALSPRLTGPDNSPLLVFNLADQYPNLEHQGLLPEVLKKVTTTYDMTSKTLLENYEAVYERFLQTQKAAMEFHENLHDLAVKEGLKGRKLHKAVESFTWNITILKGQTDLLKHARSEVQENLKQIHYAALTSNLSKGGPAGGSSGSESKSRRSLEAIPEKAPVEEEELTDEDH</sequence>
<evidence type="ECO:0000259" key="8">
    <source>
        <dbReference type="PROSITE" id="PS50004"/>
    </source>
</evidence>
<dbReference type="Proteomes" id="UP000694565">
    <property type="component" value="Unplaced"/>
</dbReference>
<dbReference type="FunFam" id="2.60.40.150:FF:000017">
    <property type="entry name" value="Phosphoinositide phospholipase C"/>
    <property type="match status" value="1"/>
</dbReference>
<keyword evidence="5" id="KW-0443">Lipid metabolism</keyword>
<keyword evidence="2" id="KW-0963">Cytoplasm</keyword>
<dbReference type="GO" id="GO:0048015">
    <property type="term" value="P:phosphatidylinositol-mediated signaling"/>
    <property type="evidence" value="ECO:0007669"/>
    <property type="project" value="TreeGrafter"/>
</dbReference>
<feature type="domain" description="PI-PLC Y-box" evidence="9">
    <location>
        <begin position="490"/>
        <end position="579"/>
    </location>
</feature>
<evidence type="ECO:0000256" key="6">
    <source>
        <dbReference type="SAM" id="MobiDB-lite"/>
    </source>
</evidence>
<dbReference type="SMART" id="SM00233">
    <property type="entry name" value="PH"/>
    <property type="match status" value="1"/>
</dbReference>
<dbReference type="FunFam" id="2.30.29.30:FF:000025">
    <property type="entry name" value="Phosphoinositide phospholipase C"/>
    <property type="match status" value="1"/>
</dbReference>
<dbReference type="PANTHER" id="PTHR10336">
    <property type="entry name" value="PHOSPHOINOSITIDE-SPECIFIC PHOSPHOLIPASE C FAMILY PROTEIN"/>
    <property type="match status" value="1"/>
</dbReference>
<dbReference type="GO" id="GO:0005737">
    <property type="term" value="C:cytoplasm"/>
    <property type="evidence" value="ECO:0007669"/>
    <property type="project" value="UniProtKB-SubCell"/>
</dbReference>
<dbReference type="InterPro" id="IPR015359">
    <property type="entry name" value="PLC_EF-hand-like"/>
</dbReference>
<dbReference type="PROSITE" id="PS50007">
    <property type="entry name" value="PIPLC_X_DOMAIN"/>
    <property type="match status" value="1"/>
</dbReference>
<dbReference type="GO" id="GO:0046488">
    <property type="term" value="P:phosphatidylinositol metabolic process"/>
    <property type="evidence" value="ECO:0007669"/>
    <property type="project" value="TreeGrafter"/>
</dbReference>
<dbReference type="Pfam" id="PF00388">
    <property type="entry name" value="PI-PLC-X"/>
    <property type="match status" value="1"/>
</dbReference>
<dbReference type="GeneTree" id="ENSGT00940000155660"/>
<evidence type="ECO:0000256" key="4">
    <source>
        <dbReference type="ARBA" id="ARBA00023224"/>
    </source>
</evidence>
<keyword evidence="3" id="KW-0597">Phosphoprotein</keyword>
<keyword evidence="5" id="KW-0378">Hydrolase</keyword>
<dbReference type="PANTHER" id="PTHR10336:SF84">
    <property type="entry name" value="INACTIVE PHOSPHOLIPASE C-LIKE PROTEIN 2"/>
    <property type="match status" value="1"/>
</dbReference>
<dbReference type="Gene3D" id="3.20.20.190">
    <property type="entry name" value="Phosphatidylinositol (PI) phosphodiesterase"/>
    <property type="match status" value="1"/>
</dbReference>
<reference evidence="10" key="1">
    <citation type="submission" date="2025-08" db="UniProtKB">
        <authorList>
            <consortium name="Ensembl"/>
        </authorList>
    </citation>
    <scope>IDENTIFICATION</scope>
</reference>
<dbReference type="PROSITE" id="PS50004">
    <property type="entry name" value="C2"/>
    <property type="match status" value="1"/>
</dbReference>
<dbReference type="GO" id="GO:0004435">
    <property type="term" value="F:phosphatidylinositol-4,5-bisphosphate phospholipase C activity"/>
    <property type="evidence" value="ECO:0007669"/>
    <property type="project" value="UniProtKB-EC"/>
</dbReference>
<dbReference type="PROSITE" id="PS50008">
    <property type="entry name" value="PIPLC_Y_DOMAIN"/>
    <property type="match status" value="1"/>
</dbReference>
<dbReference type="Pfam" id="PF09279">
    <property type="entry name" value="EF-hand_like"/>
    <property type="match status" value="1"/>
</dbReference>
<dbReference type="PRINTS" id="PR00390">
    <property type="entry name" value="PHPHLIPASEC"/>
</dbReference>
<evidence type="ECO:0000259" key="9">
    <source>
        <dbReference type="PROSITE" id="PS50008"/>
    </source>
</evidence>
<feature type="compositionally biased region" description="Basic and acidic residues" evidence="6">
    <location>
        <begin position="953"/>
        <end position="968"/>
    </location>
</feature>
<comment type="catalytic activity">
    <reaction evidence="5">
        <text>a 1,2-diacyl-sn-glycero-3-phospho-(1D-myo-inositol-4,5-bisphosphate) + H2O = 1D-myo-inositol 1,4,5-trisphosphate + a 1,2-diacyl-sn-glycerol + H(+)</text>
        <dbReference type="Rhea" id="RHEA:33179"/>
        <dbReference type="ChEBI" id="CHEBI:15377"/>
        <dbReference type="ChEBI" id="CHEBI:15378"/>
        <dbReference type="ChEBI" id="CHEBI:17815"/>
        <dbReference type="ChEBI" id="CHEBI:58456"/>
        <dbReference type="ChEBI" id="CHEBI:203600"/>
        <dbReference type="EC" id="3.1.4.11"/>
    </reaction>
</comment>
<dbReference type="Ensembl" id="ENSCLMT00005041838.1">
    <property type="protein sequence ID" value="ENSCLMP00005040335.1"/>
    <property type="gene ID" value="ENSCLMG00005018976.1"/>
</dbReference>
<evidence type="ECO:0000256" key="5">
    <source>
        <dbReference type="RuleBase" id="RU361133"/>
    </source>
</evidence>
<feature type="region of interest" description="Disordered" evidence="6">
    <location>
        <begin position="1"/>
        <end position="25"/>
    </location>
</feature>
<dbReference type="EC" id="3.1.4.11" evidence="5"/>